<dbReference type="EMBL" id="JBBPBN010000491">
    <property type="protein sequence ID" value="KAK8485592.1"/>
    <property type="molecule type" value="Genomic_DNA"/>
</dbReference>
<reference evidence="1 2" key="1">
    <citation type="journal article" date="2024" name="G3 (Bethesda)">
        <title>Genome assembly of Hibiscus sabdariffa L. provides insights into metabolisms of medicinal natural products.</title>
        <authorList>
            <person name="Kim T."/>
        </authorList>
    </citation>
    <scope>NUCLEOTIDE SEQUENCE [LARGE SCALE GENOMIC DNA]</scope>
    <source>
        <strain evidence="1">TK-2024</strain>
        <tissue evidence="1">Old leaves</tissue>
    </source>
</reference>
<evidence type="ECO:0000313" key="2">
    <source>
        <dbReference type="Proteomes" id="UP001396334"/>
    </source>
</evidence>
<accession>A0ABR1ZY27</accession>
<gene>
    <name evidence="1" type="ORF">V6N11_013620</name>
</gene>
<keyword evidence="2" id="KW-1185">Reference proteome</keyword>
<protein>
    <submittedName>
        <fullName evidence="1">Uncharacterized protein</fullName>
    </submittedName>
</protein>
<name>A0ABR1ZY27_9ROSI</name>
<proteinExistence type="predicted"/>
<comment type="caution">
    <text evidence="1">The sequence shown here is derived from an EMBL/GenBank/DDBJ whole genome shotgun (WGS) entry which is preliminary data.</text>
</comment>
<organism evidence="1 2">
    <name type="scientific">Hibiscus sabdariffa</name>
    <name type="common">roselle</name>
    <dbReference type="NCBI Taxonomy" id="183260"/>
    <lineage>
        <taxon>Eukaryota</taxon>
        <taxon>Viridiplantae</taxon>
        <taxon>Streptophyta</taxon>
        <taxon>Embryophyta</taxon>
        <taxon>Tracheophyta</taxon>
        <taxon>Spermatophyta</taxon>
        <taxon>Magnoliopsida</taxon>
        <taxon>eudicotyledons</taxon>
        <taxon>Gunneridae</taxon>
        <taxon>Pentapetalae</taxon>
        <taxon>rosids</taxon>
        <taxon>malvids</taxon>
        <taxon>Malvales</taxon>
        <taxon>Malvaceae</taxon>
        <taxon>Malvoideae</taxon>
        <taxon>Hibiscus</taxon>
    </lineage>
</organism>
<sequence length="126" mass="13972">MDGPRSTNQNHSFGLTVLDFNDKEIWRSSIIAATFLAFQTDLKIRDKDSPLTSLKETTLPTSQCSEPGSSSIRACSVTRKPYSSSVKFRPGWEKTVHWPECEKGNHTRKAQVSCGTSQSFGGVVFI</sequence>
<evidence type="ECO:0000313" key="1">
    <source>
        <dbReference type="EMBL" id="KAK8485592.1"/>
    </source>
</evidence>
<dbReference type="Proteomes" id="UP001396334">
    <property type="component" value="Unassembled WGS sequence"/>
</dbReference>